<dbReference type="Pfam" id="PF24583">
    <property type="entry name" value="DUF7610"/>
    <property type="match status" value="1"/>
</dbReference>
<gene>
    <name evidence="3" type="ORF">BVRB_3g067620</name>
</gene>
<evidence type="ECO:0000259" key="2">
    <source>
        <dbReference type="Pfam" id="PF24583"/>
    </source>
</evidence>
<evidence type="ECO:0000256" key="1">
    <source>
        <dbReference type="SAM" id="Phobius"/>
    </source>
</evidence>
<keyword evidence="1" id="KW-0812">Transmembrane</keyword>
<evidence type="ECO:0000313" key="4">
    <source>
        <dbReference type="Proteomes" id="UP000035740"/>
    </source>
</evidence>
<accession>A0A0J8BFS7</accession>
<organism evidence="3 4">
    <name type="scientific">Beta vulgaris subsp. vulgaris</name>
    <name type="common">Beet</name>
    <dbReference type="NCBI Taxonomy" id="3555"/>
    <lineage>
        <taxon>Eukaryota</taxon>
        <taxon>Viridiplantae</taxon>
        <taxon>Streptophyta</taxon>
        <taxon>Embryophyta</taxon>
        <taxon>Tracheophyta</taxon>
        <taxon>Spermatophyta</taxon>
        <taxon>Magnoliopsida</taxon>
        <taxon>eudicotyledons</taxon>
        <taxon>Gunneridae</taxon>
        <taxon>Pentapetalae</taxon>
        <taxon>Caryophyllales</taxon>
        <taxon>Chenopodiaceae</taxon>
        <taxon>Betoideae</taxon>
        <taxon>Beta</taxon>
    </lineage>
</organism>
<dbReference type="Gramene" id="KMS98867">
    <property type="protein sequence ID" value="KMS98867"/>
    <property type="gene ID" value="BVRB_3g067620"/>
</dbReference>
<dbReference type="AlphaFoldDB" id="A0A0J8BFS7"/>
<feature type="domain" description="DUF7610" evidence="2">
    <location>
        <begin position="12"/>
        <end position="95"/>
    </location>
</feature>
<dbReference type="InterPro" id="IPR056029">
    <property type="entry name" value="DUF7610"/>
</dbReference>
<protein>
    <recommendedName>
        <fullName evidence="2">DUF7610 domain-containing protein</fullName>
    </recommendedName>
</protein>
<name>A0A0J8BFS7_BETVV</name>
<keyword evidence="4" id="KW-1185">Reference proteome</keyword>
<feature type="transmembrane region" description="Helical" evidence="1">
    <location>
        <begin position="225"/>
        <end position="247"/>
    </location>
</feature>
<reference evidence="3 4" key="1">
    <citation type="journal article" date="2014" name="Nature">
        <title>The genome of the recently domesticated crop plant sugar beet (Beta vulgaris).</title>
        <authorList>
            <person name="Dohm J.C."/>
            <person name="Minoche A.E."/>
            <person name="Holtgrawe D."/>
            <person name="Capella-Gutierrez S."/>
            <person name="Zakrzewski F."/>
            <person name="Tafer H."/>
            <person name="Rupp O."/>
            <person name="Sorensen T.R."/>
            <person name="Stracke R."/>
            <person name="Reinhardt R."/>
            <person name="Goesmann A."/>
            <person name="Kraft T."/>
            <person name="Schulz B."/>
            <person name="Stadler P.F."/>
            <person name="Schmidt T."/>
            <person name="Gabaldon T."/>
            <person name="Lehrach H."/>
            <person name="Weisshaar B."/>
            <person name="Himmelbauer H."/>
        </authorList>
    </citation>
    <scope>NUCLEOTIDE SEQUENCE [LARGE SCALE GENOMIC DNA]</scope>
    <source>
        <tissue evidence="3">Taproot</tissue>
    </source>
</reference>
<proteinExistence type="predicted"/>
<dbReference type="EMBL" id="KQ090241">
    <property type="protein sequence ID" value="KMS98867.1"/>
    <property type="molecule type" value="Genomic_DNA"/>
</dbReference>
<evidence type="ECO:0000313" key="3">
    <source>
        <dbReference type="EMBL" id="KMS98867.1"/>
    </source>
</evidence>
<keyword evidence="1" id="KW-0472">Membrane</keyword>
<keyword evidence="1" id="KW-1133">Transmembrane helix</keyword>
<sequence>MERVMEKKYSTLHKRIGSLKDKLNPIISESLTTETPPPYSVSEEIDKNFQFINNLIHAEFNSKSNPNSDEHDTHHLNHVADQVRKLQNVFRKWAKVEPTSSSMESNQQPFCRLTYPCLDEDADHEEGDEVHHEDDEKFSTSRFTVYENPEFVDYYDQDQDGVVESDEEEIITDDNEMEERENAEECIVDDQDQEKEIAGIQKEENIISGYHQKSKQEEKKGSSRYGFRVVFWVLGIGIGICCMKAGFSCFQDYHSPDEYLTPT</sequence>
<dbReference type="Proteomes" id="UP000035740">
    <property type="component" value="Unassembled WGS sequence"/>
</dbReference>